<reference evidence="1" key="2">
    <citation type="journal article" date="1983" name="J. Bacteriol.">
        <title>Nucleotide sequence of an incompatibility region of mini-Rts1 that contains five direct repeats.</title>
        <authorList>
            <person name="Kamio Y."/>
            <person name="Terawaki Y."/>
        </authorList>
    </citation>
    <scope>NUCLEOTIDE SEQUENCE</scope>
    <source>
        <strain evidence="1">UR-75</strain>
        <plasmid evidence="1">Rts1</plasmid>
    </source>
</reference>
<protein>
    <submittedName>
        <fullName evidence="1">Uncharacterized protein</fullName>
    </submittedName>
</protein>
<accession>Q8KJT4</accession>
<reference evidence="1" key="7">
    <citation type="journal article" date="1991" name="J. Bacteriol.">
        <title>Three short fragments of Rts1 DNA are responsible for the temperature-sensitive growth phenotype (Tsg) of host bacteria.</title>
        <authorList>
            <person name="Mochida S."/>
            <person name="Tsuchiya H."/>
            <person name="Mori K."/>
            <person name="Kaji A."/>
        </authorList>
    </citation>
    <scope>NUCLEOTIDE SEQUENCE</scope>
    <source>
        <strain evidence="1">UR-75</strain>
        <plasmid evidence="1">Rts1</plasmid>
    </source>
</reference>
<reference evidence="1" key="1">
    <citation type="journal article" date="1968" name="Nature">
        <title>Temperature sensitivity of cell growth in Escherichia coli associated with the temperature sensitive R(KM) factor.</title>
        <authorList>
            <person name="Terawaki Y."/>
            <person name="Kakizawa Y."/>
            <person name="Takayasu H."/>
            <person name="Yoshikawa M."/>
        </authorList>
    </citation>
    <scope>NUCLEOTIDE SEQUENCE</scope>
    <source>
        <strain evidence="1">UR-75</strain>
        <plasmid evidence="1">Rts1</plasmid>
    </source>
</reference>
<reference evidence="1" key="6">
    <citation type="journal article" date="1988" name="Plasmid">
        <title>Nucleotide sequence and copy control function of the extension of the incI region (incI-b) of Rts 1.</title>
        <authorList>
            <person name="Nozue H."/>
            <person name="Tsuchiya K."/>
            <person name="Kamio Y."/>
        </authorList>
    </citation>
    <scope>NUCLEOTIDE SEQUENCE</scope>
    <source>
        <strain evidence="1">UR-75</strain>
        <plasmid evidence="1">Rts1</plasmid>
    </source>
</reference>
<reference evidence="1" key="4">
    <citation type="journal article" date="1985" name="J. Bacteriol.">
        <title>Organization of the Tn6-related kanamycin resistance transposon Tn2680 carrying two copies of IS26 and an IS903 variant, IS903. B.</title>
        <authorList>
            <person name="Mollet B."/>
            <person name="Clerget M."/>
            <person name="Meyer J."/>
            <person name="Iida S."/>
        </authorList>
    </citation>
    <scope>NUCLEOTIDE SEQUENCE</scope>
    <source>
        <strain evidence="1">UR-75</strain>
        <plasmid evidence="1">Rts1</plasmid>
    </source>
</reference>
<reference evidence="1" key="9">
    <citation type="journal article" date="1996" name="Biochem. Biophys. Res. Commun.">
        <title>A new plasmid-encoded proteic killer gene system: cloning, sequencing, and analyzing hig locus of plasmid Rts1.</title>
        <authorList>
            <person name="Tian Q.B."/>
            <person name="Ohnishi M."/>
            <person name="Tabuchi A."/>
            <person name="Terawaki Y."/>
        </authorList>
    </citation>
    <scope>NUCLEOTIDE SEQUENCE</scope>
    <source>
        <strain evidence="1">UR-75</strain>
        <plasmid evidence="1">Rts1</plasmid>
    </source>
</reference>
<reference evidence="1" key="5">
    <citation type="journal article" date="1988" name="J. Bacteriol.">
        <title>Nucleotide sequence of an Rts1 fragment causing temperature-dependent instability.</title>
        <authorList>
            <person name="Tanaka M."/>
            <person name="Okawa N."/>
            <person name="Mori K."/>
            <person name="Suyama Y."/>
            <person name="Kaji A."/>
        </authorList>
    </citation>
    <scope>NUCLEOTIDE SEQUENCE</scope>
    <source>
        <strain evidence="1">UR-75</strain>
        <plasmid evidence="1">Rts1</plasmid>
    </source>
</reference>
<proteinExistence type="predicted"/>
<keyword evidence="1" id="KW-0614">Plasmid</keyword>
<reference evidence="1" key="3">
    <citation type="journal article" date="1984" name="J. Bacteriol.">
        <title>Complete nucleotide sequence of mini-Rts1 and its copy mutant.</title>
        <authorList>
            <person name="Kamio Y."/>
            <person name="Tabuchi A."/>
            <person name="Itoh Y."/>
            <person name="Katagiri H."/>
            <person name="Terawaki Y."/>
        </authorList>
    </citation>
    <scope>NUCLEOTIDE SEQUENCE</scope>
    <source>
        <strain evidence="1">UR-75</strain>
        <plasmid evidence="1">Rts1</plasmid>
    </source>
</reference>
<evidence type="ECO:0000313" key="1">
    <source>
        <dbReference type="EMBL" id="BAB93859.1"/>
    </source>
</evidence>
<gene>
    <name evidence="1" type="primary">orf297</name>
</gene>
<organism evidence="1">
    <name type="scientific">Proteus vulgaris</name>
    <dbReference type="NCBI Taxonomy" id="585"/>
    <lineage>
        <taxon>Bacteria</taxon>
        <taxon>Pseudomonadati</taxon>
        <taxon>Pseudomonadota</taxon>
        <taxon>Gammaproteobacteria</taxon>
        <taxon>Enterobacterales</taxon>
        <taxon>Morganellaceae</taxon>
        <taxon>Proteus</taxon>
    </lineage>
</organism>
<sequence length="53" mass="6053">MTDPQHGHILLCPSSVNTLKSIFLKIPHRHRRTRVMEIAKHPPYPTAALVITE</sequence>
<dbReference type="AlphaFoldDB" id="Q8KJT4"/>
<dbReference type="EMBL" id="AP004237">
    <property type="protein sequence ID" value="BAB93859.1"/>
    <property type="molecule type" value="Genomic_DNA"/>
</dbReference>
<geneLocation type="plasmid" evidence="1">
    <name>Rts1</name>
</geneLocation>
<reference evidence="1" key="10">
    <citation type="journal article" date="2002" name="J. Bacteriol.">
        <title>Complete nucleotide sequence of plasmid Rts1: implications for evolution of large plasmid Genomes.</title>
        <authorList>
            <person name="Murata T."/>
            <person name="Ohnishi M."/>
            <person name="Ara T."/>
            <person name="Kaneko J."/>
            <person name="Han C.-G."/>
            <person name="Li Y.F."/>
            <person name="Takashima K."/>
            <person name="Nojima H."/>
            <person name="Nakayama K."/>
            <person name="Kaji A."/>
            <person name="Kamio Y."/>
            <person name="Miki T."/>
            <person name="Mori H."/>
            <person name="Ohtsubo E."/>
            <person name="Terawaki Y."/>
            <person name="Hayashi T."/>
        </authorList>
    </citation>
    <scope>NUCLEOTIDE SEQUENCE</scope>
    <source>
        <strain evidence="1">UR-75</strain>
        <plasmid evidence="1">Rts1</plasmid>
    </source>
</reference>
<name>Q8KJT4_PROVU</name>
<reference evidence="1" key="8">
    <citation type="journal article" date="1994" name="J. Mol. Biol.">
        <title>Molecular cloning and expression of a novel hydroxymethylcytosine-specific restriction enzyme (PvuRts1I) modulated by glucosylation of DNA.</title>
        <authorList>
            <person name="Janosi L."/>
            <person name="Yonemitsu H."/>
            <person name="Hong H."/>
            <person name="Kaji A."/>
        </authorList>
    </citation>
    <scope>NUCLEOTIDE SEQUENCE</scope>
    <source>
        <strain evidence="1">UR-75</strain>
        <plasmid evidence="1">Rts1</plasmid>
    </source>
</reference>